<dbReference type="EMBL" id="JANHOG010001299">
    <property type="protein sequence ID" value="KAJ3539463.1"/>
    <property type="molecule type" value="Genomic_DNA"/>
</dbReference>
<keyword evidence="2" id="KW-1185">Reference proteome</keyword>
<evidence type="ECO:0000313" key="1">
    <source>
        <dbReference type="EMBL" id="KAJ3539463.1"/>
    </source>
</evidence>
<organism evidence="1 2">
    <name type="scientific">Phlebia brevispora</name>
    <dbReference type="NCBI Taxonomy" id="194682"/>
    <lineage>
        <taxon>Eukaryota</taxon>
        <taxon>Fungi</taxon>
        <taxon>Dikarya</taxon>
        <taxon>Basidiomycota</taxon>
        <taxon>Agaricomycotina</taxon>
        <taxon>Agaricomycetes</taxon>
        <taxon>Polyporales</taxon>
        <taxon>Meruliaceae</taxon>
        <taxon>Phlebia</taxon>
    </lineage>
</organism>
<sequence>MLFAEATMNPTNTPDLVGGTDGCHCPWGLCLLHYSVDDVSMTPEQYALARHCAQTADLHSALNVASSGYREHLAQSAMRLAGGSHDGAVAGSALVSAATETEPRSLARVRPHTGLYQMLYAPPFLQDTSSVAILSSQYHSGLNPQFSTLPSPGALNPRRSDPPVANNQFPCEQASAVSRSNMPLVVATGAQAVGSTAPSRKAFNRKAYAPKNRSRGFKPPPPIQFWSNGRKGILLADVRKDWLHNLEGAGDPAFEKVSAKKHYHIEVRTDNLPPSPCTDVQYESLTETQYGGRAYRAAKNARVREPGRKYQSIHRAKVAKHVVEVIDETGLREQFDEGEMNRLVLLEVHHATQGTLVPILGWEEDNITTH</sequence>
<proteinExistence type="predicted"/>
<name>A0ACC1SGX8_9APHY</name>
<accession>A0ACC1SGX8</accession>
<dbReference type="Proteomes" id="UP001148662">
    <property type="component" value="Unassembled WGS sequence"/>
</dbReference>
<gene>
    <name evidence="1" type="ORF">NM688_g6355</name>
</gene>
<reference evidence="1" key="1">
    <citation type="submission" date="2022-07" db="EMBL/GenBank/DDBJ databases">
        <title>Genome Sequence of Phlebia brevispora.</title>
        <authorList>
            <person name="Buettner E."/>
        </authorList>
    </citation>
    <scope>NUCLEOTIDE SEQUENCE</scope>
    <source>
        <strain evidence="1">MPL23</strain>
    </source>
</reference>
<protein>
    <submittedName>
        <fullName evidence="1">Uncharacterized protein</fullName>
    </submittedName>
</protein>
<comment type="caution">
    <text evidence="1">The sequence shown here is derived from an EMBL/GenBank/DDBJ whole genome shotgun (WGS) entry which is preliminary data.</text>
</comment>
<evidence type="ECO:0000313" key="2">
    <source>
        <dbReference type="Proteomes" id="UP001148662"/>
    </source>
</evidence>